<feature type="compositionally biased region" description="Low complexity" evidence="1">
    <location>
        <begin position="71"/>
        <end position="123"/>
    </location>
</feature>
<dbReference type="PANTHER" id="PTHR39474">
    <property type="entry name" value="UNNAMED PRODUCT"/>
    <property type="match status" value="1"/>
</dbReference>
<dbReference type="GeneID" id="98156119"/>
<feature type="chain" id="PRO_5047286871" description="Fungal specific transcription factor" evidence="2">
    <location>
        <begin position="22"/>
        <end position="210"/>
    </location>
</feature>
<sequence length="210" mass="22612">MRMARPTTLLHLLLGLRPVISTPASAIASSGQHWTTPSKPLSILAQCHATNLYASNRDALFNRINTYSTMSQSQPHQDQAQAQSQSQTPAEPSSTSTTTTTTIQPPTQNDSSTSSSTETETATKPLLALPPSESTDPTHQLDVNGGGVKLDHLGPLVVNADGTLSRISNWAQMTEIERRNTLRVLGKRNKERMDALKENQEEGGNGEGGK</sequence>
<evidence type="ECO:0000256" key="1">
    <source>
        <dbReference type="SAM" id="MobiDB-lite"/>
    </source>
</evidence>
<dbReference type="Proteomes" id="UP001610444">
    <property type="component" value="Unassembled WGS sequence"/>
</dbReference>
<dbReference type="PANTHER" id="PTHR39474:SF1">
    <property type="entry name" value="FUNGAL SPECIFIC TRANSCRIPTION FACTOR"/>
    <property type="match status" value="1"/>
</dbReference>
<organism evidence="3 4">
    <name type="scientific">Aspergillus pseudodeflectus</name>
    <dbReference type="NCBI Taxonomy" id="176178"/>
    <lineage>
        <taxon>Eukaryota</taxon>
        <taxon>Fungi</taxon>
        <taxon>Dikarya</taxon>
        <taxon>Ascomycota</taxon>
        <taxon>Pezizomycotina</taxon>
        <taxon>Eurotiomycetes</taxon>
        <taxon>Eurotiomycetidae</taxon>
        <taxon>Eurotiales</taxon>
        <taxon>Aspergillaceae</taxon>
        <taxon>Aspergillus</taxon>
        <taxon>Aspergillus subgen. Nidulantes</taxon>
    </lineage>
</organism>
<reference evidence="3 4" key="1">
    <citation type="submission" date="2024-07" db="EMBL/GenBank/DDBJ databases">
        <title>Section-level genome sequencing and comparative genomics of Aspergillus sections Usti and Cavernicolus.</title>
        <authorList>
            <consortium name="Lawrence Berkeley National Laboratory"/>
            <person name="Nybo J.L."/>
            <person name="Vesth T.C."/>
            <person name="Theobald S."/>
            <person name="Frisvad J.C."/>
            <person name="Larsen T.O."/>
            <person name="Kjaerboelling I."/>
            <person name="Rothschild-Mancinelli K."/>
            <person name="Lyhne E.K."/>
            <person name="Kogle M.E."/>
            <person name="Barry K."/>
            <person name="Clum A."/>
            <person name="Na H."/>
            <person name="Ledsgaard L."/>
            <person name="Lin J."/>
            <person name="Lipzen A."/>
            <person name="Kuo A."/>
            <person name="Riley R."/>
            <person name="Mondo S."/>
            <person name="LaButti K."/>
            <person name="Haridas S."/>
            <person name="Pangalinan J."/>
            <person name="Salamov A.A."/>
            <person name="Simmons B.A."/>
            <person name="Magnuson J.K."/>
            <person name="Chen J."/>
            <person name="Drula E."/>
            <person name="Henrissat B."/>
            <person name="Wiebenga A."/>
            <person name="Lubbers R.J."/>
            <person name="Gomes A.C."/>
            <person name="Macurrencykelacurrency M.R."/>
            <person name="Stajich J."/>
            <person name="Grigoriev I.V."/>
            <person name="Mortensen U.H."/>
            <person name="De vries R.P."/>
            <person name="Baker S.E."/>
            <person name="Andersen M.R."/>
        </authorList>
    </citation>
    <scope>NUCLEOTIDE SEQUENCE [LARGE SCALE GENOMIC DNA]</scope>
    <source>
        <strain evidence="3 4">CBS 756.74</strain>
    </source>
</reference>
<evidence type="ECO:0000256" key="2">
    <source>
        <dbReference type="SAM" id="SignalP"/>
    </source>
</evidence>
<feature type="region of interest" description="Disordered" evidence="1">
    <location>
        <begin position="188"/>
        <end position="210"/>
    </location>
</feature>
<evidence type="ECO:0008006" key="5">
    <source>
        <dbReference type="Google" id="ProtNLM"/>
    </source>
</evidence>
<evidence type="ECO:0000313" key="3">
    <source>
        <dbReference type="EMBL" id="KAL2845387.1"/>
    </source>
</evidence>
<accession>A0ABR4K040</accession>
<feature type="region of interest" description="Disordered" evidence="1">
    <location>
        <begin position="69"/>
        <end position="145"/>
    </location>
</feature>
<keyword evidence="2" id="KW-0732">Signal</keyword>
<keyword evidence="4" id="KW-1185">Reference proteome</keyword>
<feature type="signal peptide" evidence="2">
    <location>
        <begin position="1"/>
        <end position="21"/>
    </location>
</feature>
<comment type="caution">
    <text evidence="3">The sequence shown here is derived from an EMBL/GenBank/DDBJ whole genome shotgun (WGS) entry which is preliminary data.</text>
</comment>
<gene>
    <name evidence="3" type="ORF">BJX68DRAFT_242262</name>
</gene>
<feature type="compositionally biased region" description="Basic and acidic residues" evidence="1">
    <location>
        <begin position="191"/>
        <end position="200"/>
    </location>
</feature>
<proteinExistence type="predicted"/>
<evidence type="ECO:0000313" key="4">
    <source>
        <dbReference type="Proteomes" id="UP001610444"/>
    </source>
</evidence>
<dbReference type="EMBL" id="JBFXLR010000037">
    <property type="protein sequence ID" value="KAL2845387.1"/>
    <property type="molecule type" value="Genomic_DNA"/>
</dbReference>
<protein>
    <recommendedName>
        <fullName evidence="5">Fungal specific transcription factor</fullName>
    </recommendedName>
</protein>
<name>A0ABR4K040_9EURO</name>
<dbReference type="RefSeq" id="XP_070896631.1">
    <property type="nucleotide sequence ID" value="XM_071040955.1"/>
</dbReference>